<dbReference type="InterPro" id="IPR017926">
    <property type="entry name" value="GATASE"/>
</dbReference>
<gene>
    <name evidence="2" type="ORF">ISO4_00317</name>
</gene>
<keyword evidence="3" id="KW-1185">Reference proteome</keyword>
<comment type="caution">
    <text evidence="2">The sequence shown here is derived from an EMBL/GenBank/DDBJ whole genome shotgun (WGS) entry which is preliminary data.</text>
</comment>
<name>A0ABS0AEJ1_9GAMM</name>
<sequence>MRVHYLSHVPFEKLGTMETWLAQRGARLSATRFYQGEPLPEPEQLDTLIVMGGPMGADDEARYPWMAAEKRFIEQCIAADKKVLGVCLGAQLIARVLGAPVTANPEPEIGWFPVQSTDAGRRDPIGALFNDGAPVLHWHGDTFAIPDGAVHLARSWGCENQAFRFGDRVLALQFHLELGEHEARALCRECADELKDGPWIQGEAEMLADPARFSAAQRRLGRVLETFLEI</sequence>
<dbReference type="Pfam" id="PF00117">
    <property type="entry name" value="GATase"/>
    <property type="match status" value="1"/>
</dbReference>
<dbReference type="PANTHER" id="PTHR42695:SF5">
    <property type="entry name" value="GLUTAMINE AMIDOTRANSFERASE YLR126C-RELATED"/>
    <property type="match status" value="1"/>
</dbReference>
<dbReference type="PANTHER" id="PTHR42695">
    <property type="entry name" value="GLUTAMINE AMIDOTRANSFERASE YLR126C-RELATED"/>
    <property type="match status" value="1"/>
</dbReference>
<dbReference type="EMBL" id="ARXR01000002">
    <property type="protein sequence ID" value="MBF5051715.1"/>
    <property type="molecule type" value="Genomic_DNA"/>
</dbReference>
<dbReference type="SUPFAM" id="SSF52317">
    <property type="entry name" value="Class I glutamine amidotransferase-like"/>
    <property type="match status" value="1"/>
</dbReference>
<protein>
    <submittedName>
        <fullName evidence="2">Glutamine amidotransferase domain-containing protein</fullName>
    </submittedName>
</protein>
<accession>A0ABS0AEJ1</accession>
<evidence type="ECO:0000313" key="3">
    <source>
        <dbReference type="Proteomes" id="UP000644441"/>
    </source>
</evidence>
<proteinExistence type="predicted"/>
<dbReference type="InterPro" id="IPR029062">
    <property type="entry name" value="Class_I_gatase-like"/>
</dbReference>
<feature type="domain" description="Glutamine amidotransferase" evidence="1">
    <location>
        <begin position="41"/>
        <end position="180"/>
    </location>
</feature>
<organism evidence="2 3">
    <name type="scientific">Alloalcanivorax venustensis ISO4</name>
    <dbReference type="NCBI Taxonomy" id="1177184"/>
    <lineage>
        <taxon>Bacteria</taxon>
        <taxon>Pseudomonadati</taxon>
        <taxon>Pseudomonadota</taxon>
        <taxon>Gammaproteobacteria</taxon>
        <taxon>Oceanospirillales</taxon>
        <taxon>Alcanivoracaceae</taxon>
        <taxon>Alloalcanivorax</taxon>
    </lineage>
</organism>
<dbReference type="InterPro" id="IPR044992">
    <property type="entry name" value="ChyE-like"/>
</dbReference>
<dbReference type="Proteomes" id="UP000644441">
    <property type="component" value="Unassembled WGS sequence"/>
</dbReference>
<dbReference type="PROSITE" id="PS51273">
    <property type="entry name" value="GATASE_TYPE_1"/>
    <property type="match status" value="1"/>
</dbReference>
<dbReference type="RefSeq" id="WP_194854920.1">
    <property type="nucleotide sequence ID" value="NZ_ARXR01000002.1"/>
</dbReference>
<reference evidence="2 3" key="1">
    <citation type="submission" date="2012-09" db="EMBL/GenBank/DDBJ databases">
        <title>Genome Sequence of alkane-degrading Bacterium Alcanivorax venustensis ISO4.</title>
        <authorList>
            <person name="Lai Q."/>
            <person name="Shao Z."/>
        </authorList>
    </citation>
    <scope>NUCLEOTIDE SEQUENCE [LARGE SCALE GENOMIC DNA]</scope>
    <source>
        <strain evidence="2 3">ISO4</strain>
    </source>
</reference>
<dbReference type="CDD" id="cd01741">
    <property type="entry name" value="GATase1_1"/>
    <property type="match status" value="1"/>
</dbReference>
<evidence type="ECO:0000313" key="2">
    <source>
        <dbReference type="EMBL" id="MBF5051715.1"/>
    </source>
</evidence>
<evidence type="ECO:0000259" key="1">
    <source>
        <dbReference type="Pfam" id="PF00117"/>
    </source>
</evidence>
<dbReference type="Gene3D" id="3.40.50.880">
    <property type="match status" value="1"/>
</dbReference>
<keyword evidence="2" id="KW-0315">Glutamine amidotransferase</keyword>